<feature type="region of interest" description="Disordered" evidence="1">
    <location>
        <begin position="1"/>
        <end position="34"/>
    </location>
</feature>
<evidence type="ECO:0000313" key="2">
    <source>
        <dbReference type="EMBL" id="MBA4631667.1"/>
    </source>
</evidence>
<organism evidence="2">
    <name type="scientific">Opuntia streptacantha</name>
    <name type="common">Prickly pear cactus</name>
    <name type="synonym">Opuntia cardona</name>
    <dbReference type="NCBI Taxonomy" id="393608"/>
    <lineage>
        <taxon>Eukaryota</taxon>
        <taxon>Viridiplantae</taxon>
        <taxon>Streptophyta</taxon>
        <taxon>Embryophyta</taxon>
        <taxon>Tracheophyta</taxon>
        <taxon>Spermatophyta</taxon>
        <taxon>Magnoliopsida</taxon>
        <taxon>eudicotyledons</taxon>
        <taxon>Gunneridae</taxon>
        <taxon>Pentapetalae</taxon>
        <taxon>Caryophyllales</taxon>
        <taxon>Cactineae</taxon>
        <taxon>Cactaceae</taxon>
        <taxon>Opuntioideae</taxon>
        <taxon>Opuntia</taxon>
    </lineage>
</organism>
<protein>
    <submittedName>
        <fullName evidence="2">Uncharacterized protein</fullName>
    </submittedName>
</protein>
<dbReference type="EMBL" id="GISG01078560">
    <property type="protein sequence ID" value="MBA4631667.1"/>
    <property type="molecule type" value="Transcribed_RNA"/>
</dbReference>
<accession>A0A7C9D2P8</accession>
<reference evidence="2" key="2">
    <citation type="submission" date="2020-07" db="EMBL/GenBank/DDBJ databases">
        <authorList>
            <person name="Vera ALvarez R."/>
            <person name="Arias-Moreno D.M."/>
            <person name="Jimenez-Jacinto V."/>
            <person name="Jimenez-Bremont J.F."/>
            <person name="Swaminathan K."/>
            <person name="Moose S.P."/>
            <person name="Guerrero-Gonzalez M.L."/>
            <person name="Marino-Ramirez L."/>
            <person name="Landsman D."/>
            <person name="Rodriguez-Kessler M."/>
            <person name="Delgado-Sanchez P."/>
        </authorList>
    </citation>
    <scope>NUCLEOTIDE SEQUENCE</scope>
    <source>
        <tissue evidence="2">Cladode</tissue>
    </source>
</reference>
<sequence>MLRPISGSFLGPKTRAATPAMTASSGTPRPNKELQEKPLRAGLAGRGLAKARRLVLTDLKKAALLWPTNKDDLKEEEIAGFWKEEERESVGESDEISIFGGFVGWRF</sequence>
<reference evidence="2" key="1">
    <citation type="journal article" date="2013" name="J. Plant Res.">
        <title>Effect of fungi and light on seed germination of three Opuntia species from semiarid lands of central Mexico.</title>
        <authorList>
            <person name="Delgado-Sanchez P."/>
            <person name="Jimenez-Bremont J.F."/>
            <person name="Guerrero-Gonzalez Mde L."/>
            <person name="Flores J."/>
        </authorList>
    </citation>
    <scope>NUCLEOTIDE SEQUENCE</scope>
    <source>
        <tissue evidence="2">Cladode</tissue>
    </source>
</reference>
<evidence type="ECO:0000256" key="1">
    <source>
        <dbReference type="SAM" id="MobiDB-lite"/>
    </source>
</evidence>
<name>A0A7C9D2P8_OPUST</name>
<dbReference type="AlphaFoldDB" id="A0A7C9D2P8"/>
<proteinExistence type="predicted"/>